<evidence type="ECO:0000256" key="3">
    <source>
        <dbReference type="ARBA" id="ARBA00023125"/>
    </source>
</evidence>
<reference evidence="6 7" key="1">
    <citation type="submission" date="2023-07" db="EMBL/GenBank/DDBJ databases">
        <title>Sequencing the genomes of 1000 actinobacteria strains.</title>
        <authorList>
            <person name="Klenk H.-P."/>
        </authorList>
    </citation>
    <scope>NUCLEOTIDE SEQUENCE [LARGE SCALE GENOMIC DNA]</scope>
    <source>
        <strain evidence="6 7">DSM 15539</strain>
    </source>
</reference>
<protein>
    <submittedName>
        <fullName evidence="6">RNA polymerase sigma factor (Sigma-70 family)</fullName>
    </submittedName>
</protein>
<evidence type="ECO:0000313" key="6">
    <source>
        <dbReference type="EMBL" id="MDR6938672.1"/>
    </source>
</evidence>
<evidence type="ECO:0000259" key="5">
    <source>
        <dbReference type="Pfam" id="PF04545"/>
    </source>
</evidence>
<comment type="caution">
    <text evidence="6">The sequence shown here is derived from an EMBL/GenBank/DDBJ whole genome shotgun (WGS) entry which is preliminary data.</text>
</comment>
<dbReference type="Pfam" id="PF04545">
    <property type="entry name" value="Sigma70_r4"/>
    <property type="match status" value="1"/>
</dbReference>
<proteinExistence type="predicted"/>
<dbReference type="InterPro" id="IPR036388">
    <property type="entry name" value="WH-like_DNA-bd_sf"/>
</dbReference>
<keyword evidence="3" id="KW-0238">DNA-binding</keyword>
<feature type="domain" description="RNA polymerase sigma-70 region 4" evidence="5">
    <location>
        <begin position="99"/>
        <end position="145"/>
    </location>
</feature>
<keyword evidence="4" id="KW-0804">Transcription</keyword>
<dbReference type="PANTHER" id="PTHR30385:SF4">
    <property type="entry name" value="RNA POLYMERASE SIGMA-E FACTOR"/>
    <property type="match status" value="1"/>
</dbReference>
<dbReference type="RefSeq" id="WP_309954684.1">
    <property type="nucleotide sequence ID" value="NZ_JAVDUJ010000001.1"/>
</dbReference>
<dbReference type="PANTHER" id="PTHR30385">
    <property type="entry name" value="SIGMA FACTOR F FLAGELLAR"/>
    <property type="match status" value="1"/>
</dbReference>
<evidence type="ECO:0000256" key="1">
    <source>
        <dbReference type="ARBA" id="ARBA00023015"/>
    </source>
</evidence>
<evidence type="ECO:0000313" key="7">
    <source>
        <dbReference type="Proteomes" id="UP001266099"/>
    </source>
</evidence>
<dbReference type="EMBL" id="JAVDUJ010000001">
    <property type="protein sequence ID" value="MDR6938672.1"/>
    <property type="molecule type" value="Genomic_DNA"/>
</dbReference>
<keyword evidence="7" id="KW-1185">Reference proteome</keyword>
<dbReference type="InterPro" id="IPR013324">
    <property type="entry name" value="RNA_pol_sigma_r3/r4-like"/>
</dbReference>
<dbReference type="CDD" id="cd06171">
    <property type="entry name" value="Sigma70_r4"/>
    <property type="match status" value="1"/>
</dbReference>
<accession>A0ABU1SZX6</accession>
<name>A0ABU1SZX6_9ACTO</name>
<keyword evidence="2" id="KW-0731">Sigma factor</keyword>
<organism evidence="6 7">
    <name type="scientific">Arcanobacterium hippocoleae</name>
    <dbReference type="NCBI Taxonomy" id="149017"/>
    <lineage>
        <taxon>Bacteria</taxon>
        <taxon>Bacillati</taxon>
        <taxon>Actinomycetota</taxon>
        <taxon>Actinomycetes</taxon>
        <taxon>Actinomycetales</taxon>
        <taxon>Actinomycetaceae</taxon>
        <taxon>Arcanobacterium</taxon>
    </lineage>
</organism>
<keyword evidence="1" id="KW-0805">Transcription regulation</keyword>
<sequence length="170" mass="18640">MGFITYHSAVGAPIVIEANDQWVEIVAELDRQEYNNEHGYYRQDRKGVKFCSWEVYNAFGNQETGACPSVEDVICDKETAEEKDRSIQTIRQLLFDLVKGLPEVQRAVIVAVLVEQRSQVDVAAQRGVSKAAVSKTLKKATQRLRDGLAAAGVNSADLSGLLMSGAHSNA</sequence>
<dbReference type="InterPro" id="IPR007630">
    <property type="entry name" value="RNA_pol_sigma70_r4"/>
</dbReference>
<gene>
    <name evidence="6" type="ORF">J2S36_000215</name>
</gene>
<dbReference type="Proteomes" id="UP001266099">
    <property type="component" value="Unassembled WGS sequence"/>
</dbReference>
<dbReference type="Gene3D" id="1.10.10.10">
    <property type="entry name" value="Winged helix-like DNA-binding domain superfamily/Winged helix DNA-binding domain"/>
    <property type="match status" value="1"/>
</dbReference>
<evidence type="ECO:0000256" key="2">
    <source>
        <dbReference type="ARBA" id="ARBA00023082"/>
    </source>
</evidence>
<dbReference type="SUPFAM" id="SSF88659">
    <property type="entry name" value="Sigma3 and sigma4 domains of RNA polymerase sigma factors"/>
    <property type="match status" value="1"/>
</dbReference>
<evidence type="ECO:0000256" key="4">
    <source>
        <dbReference type="ARBA" id="ARBA00023163"/>
    </source>
</evidence>